<comment type="caution">
    <text evidence="1">The sequence shown here is derived from an EMBL/GenBank/DDBJ whole genome shotgun (WGS) entry which is preliminary data.</text>
</comment>
<dbReference type="PANTHER" id="PTHR43734:SF1">
    <property type="entry name" value="PHYTOENE DESATURASE"/>
    <property type="match status" value="1"/>
</dbReference>
<evidence type="ECO:0000313" key="1">
    <source>
        <dbReference type="EMBL" id="RVW28810.1"/>
    </source>
</evidence>
<dbReference type="Proteomes" id="UP000288805">
    <property type="component" value="Unassembled WGS sequence"/>
</dbReference>
<dbReference type="InterPro" id="IPR036188">
    <property type="entry name" value="FAD/NAD-bd_sf"/>
</dbReference>
<sequence length="64" mass="6871">MRAAVIGAGVSGLVSAYVLARAGMKVVLYEKENYLGGHAKTVTVDGVLWTSASWPSIRTWQIHP</sequence>
<accession>A0A438D012</accession>
<dbReference type="SUPFAM" id="SSF51905">
    <property type="entry name" value="FAD/NAD(P)-binding domain"/>
    <property type="match status" value="1"/>
</dbReference>
<name>A0A438D012_VITVI</name>
<dbReference type="EMBL" id="QGNW01001877">
    <property type="protein sequence ID" value="RVW28810.1"/>
    <property type="molecule type" value="Genomic_DNA"/>
</dbReference>
<reference evidence="1 2" key="1">
    <citation type="journal article" date="2018" name="PLoS Genet.">
        <title>Population sequencing reveals clonal diversity and ancestral inbreeding in the grapevine cultivar Chardonnay.</title>
        <authorList>
            <person name="Roach M.J."/>
            <person name="Johnson D.L."/>
            <person name="Bohlmann J."/>
            <person name="van Vuuren H.J."/>
            <person name="Jones S.J."/>
            <person name="Pretorius I.S."/>
            <person name="Schmidt S.A."/>
            <person name="Borneman A.R."/>
        </authorList>
    </citation>
    <scope>NUCLEOTIDE SEQUENCE [LARGE SCALE GENOMIC DNA]</scope>
    <source>
        <strain evidence="2">cv. Chardonnay</strain>
        <tissue evidence="1">Leaf</tissue>
    </source>
</reference>
<dbReference type="PRINTS" id="PR00419">
    <property type="entry name" value="ADXRDTASE"/>
</dbReference>
<gene>
    <name evidence="1" type="ORF">CK203_096906</name>
</gene>
<organism evidence="1 2">
    <name type="scientific">Vitis vinifera</name>
    <name type="common">Grape</name>
    <dbReference type="NCBI Taxonomy" id="29760"/>
    <lineage>
        <taxon>Eukaryota</taxon>
        <taxon>Viridiplantae</taxon>
        <taxon>Streptophyta</taxon>
        <taxon>Embryophyta</taxon>
        <taxon>Tracheophyta</taxon>
        <taxon>Spermatophyta</taxon>
        <taxon>Magnoliopsida</taxon>
        <taxon>eudicotyledons</taxon>
        <taxon>Gunneridae</taxon>
        <taxon>Pentapetalae</taxon>
        <taxon>rosids</taxon>
        <taxon>Vitales</taxon>
        <taxon>Vitaceae</taxon>
        <taxon>Viteae</taxon>
        <taxon>Vitis</taxon>
    </lineage>
</organism>
<dbReference type="PANTHER" id="PTHR43734">
    <property type="entry name" value="PHYTOENE DESATURASE"/>
    <property type="match status" value="1"/>
</dbReference>
<dbReference type="Pfam" id="PF13450">
    <property type="entry name" value="NAD_binding_8"/>
    <property type="match status" value="1"/>
</dbReference>
<dbReference type="AlphaFoldDB" id="A0A438D012"/>
<dbReference type="Gene3D" id="3.50.50.60">
    <property type="entry name" value="FAD/NAD(P)-binding domain"/>
    <property type="match status" value="1"/>
</dbReference>
<dbReference type="OrthoDB" id="5977668at2759"/>
<protein>
    <submittedName>
        <fullName evidence="1">Uncharacterized protein</fullName>
    </submittedName>
</protein>
<evidence type="ECO:0000313" key="2">
    <source>
        <dbReference type="Proteomes" id="UP000288805"/>
    </source>
</evidence>
<proteinExistence type="predicted"/>